<feature type="region of interest" description="Disordered" evidence="1">
    <location>
        <begin position="67"/>
        <end position="105"/>
    </location>
</feature>
<protein>
    <submittedName>
        <fullName evidence="2">Uncharacterized protein</fullName>
    </submittedName>
</protein>
<dbReference type="Proteomes" id="UP000287972">
    <property type="component" value="Unassembled WGS sequence"/>
</dbReference>
<evidence type="ECO:0000256" key="1">
    <source>
        <dbReference type="SAM" id="MobiDB-lite"/>
    </source>
</evidence>
<evidence type="ECO:0000313" key="3">
    <source>
        <dbReference type="Proteomes" id="UP000287972"/>
    </source>
</evidence>
<reference evidence="2 3" key="1">
    <citation type="submission" date="2017-06" db="EMBL/GenBank/DDBJ databases">
        <title>Comparative genomic analysis of Ambrosia Fusariam Clade fungi.</title>
        <authorList>
            <person name="Stajich J.E."/>
            <person name="Carrillo J."/>
            <person name="Kijimoto T."/>
            <person name="Eskalen A."/>
            <person name="O'Donnell K."/>
            <person name="Kasson M."/>
        </authorList>
    </citation>
    <scope>NUCLEOTIDE SEQUENCE [LARGE SCALE GENOMIC DNA]</scope>
    <source>
        <strain evidence="2 3">NRRL62606</strain>
    </source>
</reference>
<feature type="region of interest" description="Disordered" evidence="1">
    <location>
        <begin position="136"/>
        <end position="218"/>
    </location>
</feature>
<feature type="compositionally biased region" description="Basic and acidic residues" evidence="1">
    <location>
        <begin position="180"/>
        <end position="209"/>
    </location>
</feature>
<dbReference type="AlphaFoldDB" id="A0A428QSI2"/>
<sequence>MLAETFCSLINFEYLGDCDEFSRQLLPLLIQYRLMADENVRGMKEDLARLTTGLAILEGLLRDSSPLQQSDTQNAASQGTSLSQGPRGGAGDQEHDDRAHEDRSANDQIDFATFWTRVKTEVGNFRSGLMSLESRIEQQGMSPTDPPEEDEGQPEESHGQENAATEYETTSQLPQGANSRDSEPDTNSDRTPQELPEVQREKRKADRHTANTKRRRTTGNVLVNAVPPPRRSGRICRLNHRDTRERLAEDSDIGNDVHELVSAVLSREAIQRFAEAVKHSKKPRAERSRKPLDEIDLEDGDPAFRPIALRGRQLSYGEERTTFERIFTRYDQLQYARGYQALKDERGYDKLPPSIVAEVCRMNGVSRETSKKRNKTGNKWNKVCGRLKNGAGLLAFLPSSGEYLALAEERSRESLQRFHDELQGNDGFESICAVAIAWFEAVDQGKQFNHSEDVNWDDLEEGEILETLQQLTATR</sequence>
<accession>A0A428QSI2</accession>
<dbReference type="EMBL" id="NKCL01000473">
    <property type="protein sequence ID" value="RSL68294.1"/>
    <property type="molecule type" value="Genomic_DNA"/>
</dbReference>
<feature type="compositionally biased region" description="Basic and acidic residues" evidence="1">
    <location>
        <begin position="92"/>
        <end position="105"/>
    </location>
</feature>
<comment type="caution">
    <text evidence="2">The sequence shown here is derived from an EMBL/GenBank/DDBJ whole genome shotgun (WGS) entry which is preliminary data.</text>
</comment>
<proteinExistence type="predicted"/>
<gene>
    <name evidence="2" type="ORF">CEP51_012513</name>
</gene>
<keyword evidence="3" id="KW-1185">Reference proteome</keyword>
<evidence type="ECO:0000313" key="2">
    <source>
        <dbReference type="EMBL" id="RSL68294.1"/>
    </source>
</evidence>
<name>A0A428QSI2_9HYPO</name>
<organism evidence="2 3">
    <name type="scientific">Fusarium floridanum</name>
    <dbReference type="NCBI Taxonomy" id="1325733"/>
    <lineage>
        <taxon>Eukaryota</taxon>
        <taxon>Fungi</taxon>
        <taxon>Dikarya</taxon>
        <taxon>Ascomycota</taxon>
        <taxon>Pezizomycotina</taxon>
        <taxon>Sordariomycetes</taxon>
        <taxon>Hypocreomycetidae</taxon>
        <taxon>Hypocreales</taxon>
        <taxon>Nectriaceae</taxon>
        <taxon>Fusarium</taxon>
        <taxon>Fusarium solani species complex</taxon>
    </lineage>
</organism>
<feature type="compositionally biased region" description="Polar residues" evidence="1">
    <location>
        <begin position="160"/>
        <end position="179"/>
    </location>
</feature>
<feature type="compositionally biased region" description="Polar residues" evidence="1">
    <location>
        <begin position="67"/>
        <end position="84"/>
    </location>
</feature>